<keyword evidence="3" id="KW-0540">Nuclease</keyword>
<dbReference type="PANTHER" id="PTHR30547:SF5">
    <property type="entry name" value="NUCLEASE YHCG-RELATED"/>
    <property type="match status" value="1"/>
</dbReference>
<feature type="domain" description="YhcG PDDEXK nuclease" evidence="1">
    <location>
        <begin position="172"/>
        <end position="320"/>
    </location>
</feature>
<gene>
    <name evidence="3" type="ORF">FHS57_004298</name>
</gene>
<dbReference type="InterPro" id="IPR053148">
    <property type="entry name" value="PD-DEXK-like_domain"/>
</dbReference>
<keyword evidence="3" id="KW-0378">Hydrolase</keyword>
<comment type="caution">
    <text evidence="3">The sequence shown here is derived from an EMBL/GenBank/DDBJ whole genome shotgun (WGS) entry which is preliminary data.</text>
</comment>
<dbReference type="AlphaFoldDB" id="A0A7W5ZNR8"/>
<reference evidence="3 4" key="1">
    <citation type="submission" date="2020-08" db="EMBL/GenBank/DDBJ databases">
        <title>Genomic Encyclopedia of Type Strains, Phase IV (KMG-IV): sequencing the most valuable type-strain genomes for metagenomic binning, comparative biology and taxonomic classification.</title>
        <authorList>
            <person name="Goeker M."/>
        </authorList>
    </citation>
    <scope>NUCLEOTIDE SEQUENCE [LARGE SCALE GENOMIC DNA]</scope>
    <source>
        <strain evidence="3 4">DSM 17976</strain>
    </source>
</reference>
<keyword evidence="3" id="KW-0255">Endonuclease</keyword>
<dbReference type="InterPro" id="IPR041527">
    <property type="entry name" value="YhcG_N"/>
</dbReference>
<dbReference type="GO" id="GO:0004519">
    <property type="term" value="F:endonuclease activity"/>
    <property type="evidence" value="ECO:0007669"/>
    <property type="project" value="UniProtKB-KW"/>
</dbReference>
<evidence type="ECO:0000259" key="2">
    <source>
        <dbReference type="Pfam" id="PF17761"/>
    </source>
</evidence>
<dbReference type="InterPro" id="IPR009362">
    <property type="entry name" value="YhcG_C"/>
</dbReference>
<feature type="domain" description="YhcG N-terminal" evidence="2">
    <location>
        <begin position="9"/>
        <end position="146"/>
    </location>
</feature>
<dbReference type="Pfam" id="PF06250">
    <property type="entry name" value="YhcG_C"/>
    <property type="match status" value="1"/>
</dbReference>
<evidence type="ECO:0000313" key="3">
    <source>
        <dbReference type="EMBL" id="MBB3840278.1"/>
    </source>
</evidence>
<dbReference type="PANTHER" id="PTHR30547">
    <property type="entry name" value="UNCHARACTERIZED PROTEIN YHCG-RELATED"/>
    <property type="match status" value="1"/>
</dbReference>
<evidence type="ECO:0000259" key="1">
    <source>
        <dbReference type="Pfam" id="PF06250"/>
    </source>
</evidence>
<organism evidence="3 4">
    <name type="scientific">Runella defluvii</name>
    <dbReference type="NCBI Taxonomy" id="370973"/>
    <lineage>
        <taxon>Bacteria</taxon>
        <taxon>Pseudomonadati</taxon>
        <taxon>Bacteroidota</taxon>
        <taxon>Cytophagia</taxon>
        <taxon>Cytophagales</taxon>
        <taxon>Spirosomataceae</taxon>
        <taxon>Runella</taxon>
    </lineage>
</organism>
<proteinExistence type="predicted"/>
<dbReference type="Pfam" id="PF17761">
    <property type="entry name" value="DUF1016_N"/>
    <property type="match status" value="1"/>
</dbReference>
<dbReference type="EMBL" id="JACIBY010000010">
    <property type="protein sequence ID" value="MBB3840278.1"/>
    <property type="molecule type" value="Genomic_DNA"/>
</dbReference>
<dbReference type="Gene3D" id="3.40.1350.10">
    <property type="match status" value="1"/>
</dbReference>
<name>A0A7W5ZNR8_9BACT</name>
<dbReference type="Proteomes" id="UP000541352">
    <property type="component" value="Unassembled WGS sequence"/>
</dbReference>
<dbReference type="GO" id="GO:0003676">
    <property type="term" value="F:nucleic acid binding"/>
    <property type="evidence" value="ECO:0007669"/>
    <property type="project" value="InterPro"/>
</dbReference>
<dbReference type="RefSeq" id="WP_183977156.1">
    <property type="nucleotide sequence ID" value="NZ_JACIBY010000010.1"/>
</dbReference>
<evidence type="ECO:0000313" key="4">
    <source>
        <dbReference type="Proteomes" id="UP000541352"/>
    </source>
</evidence>
<accession>A0A7W5ZNR8</accession>
<keyword evidence="4" id="KW-1185">Reference proteome</keyword>
<dbReference type="InterPro" id="IPR011856">
    <property type="entry name" value="tRNA_endonuc-like_dom_sf"/>
</dbReference>
<protein>
    <submittedName>
        <fullName evidence="3">Putative nuclease of restriction endonuclease-like (RecB) superfamily</fullName>
    </submittedName>
</protein>
<sequence>MEPIHHFTEILTLIQQARQRAVASVNRELIDLYQKVGGYISQKIETSEWGDSTVVQLARFLQRQHPDLKGFSYRGLYRMRRFYEAYQGADETLTALLSKINWTNHLTILAQCKTSEERQFYLFLTAKERYSTRELERQIAAGVYERVMLSPNVAAVQTQLQEQGREALGEGIFRDRYVFEFLDLPERPTERTLQRALIQNMKRFLLEIGRDFTFMGEEYPVQVGMRDFRLDLLFYHRDLRCLVAFELKAGPFEPEYLGKLNFYLEALDRDVRKPHENPSIGILLCAGSDQAVVEYALSRTLSPTLVADYTRHLPDKHLLEAKLAEFYELNQPQAD</sequence>